<evidence type="ECO:0000313" key="1">
    <source>
        <dbReference type="EMBL" id="KAG5445170.1"/>
    </source>
</evidence>
<comment type="caution">
    <text evidence="1">The sequence shown here is derived from an EMBL/GenBank/DDBJ whole genome shotgun (WGS) entry which is preliminary data.</text>
</comment>
<dbReference type="EMBL" id="NIRI02000056">
    <property type="protein sequence ID" value="KAG5445170.1"/>
    <property type="molecule type" value="Genomic_DNA"/>
</dbReference>
<dbReference type="Proteomes" id="UP000286415">
    <property type="component" value="Unassembled WGS sequence"/>
</dbReference>
<protein>
    <submittedName>
        <fullName evidence="1">Uncharacterized protein</fullName>
    </submittedName>
</protein>
<keyword evidence="2" id="KW-1185">Reference proteome</keyword>
<dbReference type="InParanoid" id="A0A3R7G949"/>
<reference evidence="1 2" key="1">
    <citation type="journal article" date="2018" name="Biotechnol. Adv.">
        <title>Improved genomic resources and new bioinformatic workflow for the carcinogenic parasite Clonorchis sinensis: Biotechnological implications.</title>
        <authorList>
            <person name="Wang D."/>
            <person name="Korhonen P.K."/>
            <person name="Gasser R.B."/>
            <person name="Young N.D."/>
        </authorList>
    </citation>
    <scope>NUCLEOTIDE SEQUENCE [LARGE SCALE GENOMIC DNA]</scope>
    <source>
        <strain evidence="1">Cs-k2</strain>
    </source>
</reference>
<dbReference type="AlphaFoldDB" id="A0A3R7G949"/>
<sequence length="336" mass="38157">MEISSFAGPLGLLQLPTYTKLSTPSIGSVRFKKTYVNCVLDICKRTPREQFVPTALEADNESFIIVSMTELKRNDERGQPCLTTCDVVNYGQSFSWSFARSRELCLTVHRDKDNFQVKEKPLLVAGSSVGVPKLSESENVTDAFSYRTKTSLVFTGLSLPVFSSVDRISWYRARLFPVANAFFISRLFDVHQSSRSFLRLFTVWCLRDLRVPSYSLLDIDTVELRQFFEVGVLIANLRGQCGKEQSYVLALIRDRNQVLCPKTNNLPLGSQHPCFHDYGHDGRLRNSISEKSTNLTPRPSRSTSTLSLESESYKIRHSHPFYTPICFDQVTHVNPS</sequence>
<accession>A0A3R7G949</accession>
<name>A0A3R7G949_CLOSI</name>
<proteinExistence type="predicted"/>
<organism evidence="1 2">
    <name type="scientific">Clonorchis sinensis</name>
    <name type="common">Chinese liver fluke</name>
    <dbReference type="NCBI Taxonomy" id="79923"/>
    <lineage>
        <taxon>Eukaryota</taxon>
        <taxon>Metazoa</taxon>
        <taxon>Spiralia</taxon>
        <taxon>Lophotrochozoa</taxon>
        <taxon>Platyhelminthes</taxon>
        <taxon>Trematoda</taxon>
        <taxon>Digenea</taxon>
        <taxon>Opisthorchiida</taxon>
        <taxon>Opisthorchiata</taxon>
        <taxon>Opisthorchiidae</taxon>
        <taxon>Clonorchis</taxon>
    </lineage>
</organism>
<gene>
    <name evidence="1" type="ORF">CSKR_103342</name>
</gene>
<evidence type="ECO:0000313" key="2">
    <source>
        <dbReference type="Proteomes" id="UP000286415"/>
    </source>
</evidence>
<reference evidence="1 2" key="2">
    <citation type="journal article" date="2021" name="Genomics">
        <title>High-quality reference genome for Clonorchis sinensis.</title>
        <authorList>
            <person name="Young N.D."/>
            <person name="Stroehlein A.J."/>
            <person name="Kinkar L."/>
            <person name="Wang T."/>
            <person name="Sohn W.M."/>
            <person name="Chang B.C.H."/>
            <person name="Kaur P."/>
            <person name="Weisz D."/>
            <person name="Dudchenko O."/>
            <person name="Aiden E.L."/>
            <person name="Korhonen P.K."/>
            <person name="Gasser R.B."/>
        </authorList>
    </citation>
    <scope>NUCLEOTIDE SEQUENCE [LARGE SCALE GENOMIC DNA]</scope>
    <source>
        <strain evidence="1">Cs-k2</strain>
    </source>
</reference>